<accession>A0ABD3AX14</accession>
<proteinExistence type="predicted"/>
<protein>
    <recommendedName>
        <fullName evidence="5">Late embryogenesis abundant protein LEA-2 subgroup domain-containing protein</fullName>
    </recommendedName>
</protein>
<evidence type="ECO:0000313" key="4">
    <source>
        <dbReference type="Proteomes" id="UP001630127"/>
    </source>
</evidence>
<gene>
    <name evidence="3" type="ORF">ACH5RR_004202</name>
</gene>
<keyword evidence="4" id="KW-1185">Reference proteome</keyword>
<evidence type="ECO:0000256" key="1">
    <source>
        <dbReference type="SAM" id="MobiDB-lite"/>
    </source>
</evidence>
<name>A0ABD3AX14_9GENT</name>
<dbReference type="PANTHER" id="PTHR31852">
    <property type="entry name" value="LATE EMBRYOGENESIS ABUNDANT (LEA) HYDROXYPROLINE-RICH GLYCOPROTEIN FAMILY"/>
    <property type="match status" value="1"/>
</dbReference>
<organism evidence="3 4">
    <name type="scientific">Cinchona calisaya</name>
    <dbReference type="NCBI Taxonomy" id="153742"/>
    <lineage>
        <taxon>Eukaryota</taxon>
        <taxon>Viridiplantae</taxon>
        <taxon>Streptophyta</taxon>
        <taxon>Embryophyta</taxon>
        <taxon>Tracheophyta</taxon>
        <taxon>Spermatophyta</taxon>
        <taxon>Magnoliopsida</taxon>
        <taxon>eudicotyledons</taxon>
        <taxon>Gunneridae</taxon>
        <taxon>Pentapetalae</taxon>
        <taxon>asterids</taxon>
        <taxon>lamiids</taxon>
        <taxon>Gentianales</taxon>
        <taxon>Rubiaceae</taxon>
        <taxon>Cinchonoideae</taxon>
        <taxon>Cinchoneae</taxon>
        <taxon>Cinchona</taxon>
    </lineage>
</organism>
<evidence type="ECO:0000256" key="2">
    <source>
        <dbReference type="SAM" id="Phobius"/>
    </source>
</evidence>
<comment type="caution">
    <text evidence="3">The sequence shown here is derived from an EMBL/GenBank/DDBJ whole genome shotgun (WGS) entry which is preliminary data.</text>
</comment>
<evidence type="ECO:0000313" key="3">
    <source>
        <dbReference type="EMBL" id="KAL3535741.1"/>
    </source>
</evidence>
<keyword evidence="2" id="KW-0812">Transmembrane</keyword>
<dbReference type="EMBL" id="JBJUIK010000002">
    <property type="protein sequence ID" value="KAL3535741.1"/>
    <property type="molecule type" value="Genomic_DNA"/>
</dbReference>
<reference evidence="3 4" key="1">
    <citation type="submission" date="2024-11" db="EMBL/GenBank/DDBJ databases">
        <title>A near-complete genome assembly of Cinchona calisaya.</title>
        <authorList>
            <person name="Lian D.C."/>
            <person name="Zhao X.W."/>
            <person name="Wei L."/>
        </authorList>
    </citation>
    <scope>NUCLEOTIDE SEQUENCE [LARGE SCALE GENOMIC DNA]</scope>
    <source>
        <tissue evidence="3">Nenye</tissue>
    </source>
</reference>
<dbReference type="InterPro" id="IPR055301">
    <property type="entry name" value="Lea14-like_2"/>
</dbReference>
<feature type="transmembrane region" description="Helical" evidence="2">
    <location>
        <begin position="132"/>
        <end position="154"/>
    </location>
</feature>
<dbReference type="AlphaFoldDB" id="A0ABD3AX14"/>
<dbReference type="Proteomes" id="UP001630127">
    <property type="component" value="Unassembled WGS sequence"/>
</dbReference>
<evidence type="ECO:0008006" key="5">
    <source>
        <dbReference type="Google" id="ProtNLM"/>
    </source>
</evidence>
<feature type="region of interest" description="Disordered" evidence="1">
    <location>
        <begin position="1"/>
        <end position="64"/>
    </location>
</feature>
<keyword evidence="2" id="KW-1133">Transmembrane helix</keyword>
<keyword evidence="2" id="KW-0472">Membrane</keyword>
<feature type="compositionally biased region" description="Polar residues" evidence="1">
    <location>
        <begin position="45"/>
        <end position="57"/>
    </location>
</feature>
<sequence>MIHAESESDVACLSPPSFPASPKRPVYYVQSPSRDSHDDADKASATASVQATPAYNTSSSSPMESPSYASTLWRLSNPRSSSASRVSGNWRWPRMNRKRSGKGWQECSTVIQEKGVYADWYADEDDERRSPFLVVVVVFAVVFTAFCMIIWGASKPYRPQISMKSLRVHNFYLGTGSDRTGVPTKLLTVNCTARMSIHNPATFFGIYVESKMVDLMYLEMKVATGELKKYYQPKSSSRTITVNLDGQRVPLYGAGATLDGGREVSLKLKMEIQSLGYLVGKLVKTKQTRYISCSLVIDTKGLEEEIKFHPDSCTFN</sequence>